<evidence type="ECO:0000259" key="5">
    <source>
        <dbReference type="Pfam" id="PF00135"/>
    </source>
</evidence>
<dbReference type="EMBL" id="OC003268">
    <property type="protein sequence ID" value="CAD7263058.1"/>
    <property type="molecule type" value="Genomic_DNA"/>
</dbReference>
<keyword evidence="2" id="KW-0719">Serine esterase</keyword>
<dbReference type="PROSITE" id="PS00122">
    <property type="entry name" value="CARBOXYLESTERASE_B_1"/>
    <property type="match status" value="2"/>
</dbReference>
<proteinExistence type="inferred from homology"/>
<evidence type="ECO:0000256" key="1">
    <source>
        <dbReference type="ARBA" id="ARBA00005964"/>
    </source>
</evidence>
<dbReference type="AlphaFoldDB" id="A0A7R9AZP0"/>
<comment type="similarity">
    <text evidence="1">Belongs to the type-B carboxylesterase/lipase family.</text>
</comment>
<dbReference type="Gene3D" id="3.40.50.1820">
    <property type="entry name" value="alpha/beta hydrolase"/>
    <property type="match status" value="2"/>
</dbReference>
<feature type="domain" description="Carboxylesterase type B" evidence="5">
    <location>
        <begin position="504"/>
        <end position="757"/>
    </location>
</feature>
<dbReference type="SUPFAM" id="SSF53474">
    <property type="entry name" value="alpha/beta-Hydrolases"/>
    <property type="match status" value="2"/>
</dbReference>
<gene>
    <name evidence="6" type="ORF">TSIB3V08_LOCUS7149</name>
</gene>
<accession>A0A7R9AZP0</accession>
<dbReference type="Pfam" id="PF00135">
    <property type="entry name" value="COesterase"/>
    <property type="match status" value="3"/>
</dbReference>
<dbReference type="InterPro" id="IPR029058">
    <property type="entry name" value="AB_hydrolase_fold"/>
</dbReference>
<keyword evidence="4" id="KW-0325">Glycoprotein</keyword>
<dbReference type="InterPro" id="IPR019826">
    <property type="entry name" value="Carboxylesterase_B_AS"/>
</dbReference>
<organism evidence="6">
    <name type="scientific">Timema shepardi</name>
    <name type="common">Walking stick</name>
    <dbReference type="NCBI Taxonomy" id="629360"/>
    <lineage>
        <taxon>Eukaryota</taxon>
        <taxon>Metazoa</taxon>
        <taxon>Ecdysozoa</taxon>
        <taxon>Arthropoda</taxon>
        <taxon>Hexapoda</taxon>
        <taxon>Insecta</taxon>
        <taxon>Pterygota</taxon>
        <taxon>Neoptera</taxon>
        <taxon>Polyneoptera</taxon>
        <taxon>Phasmatodea</taxon>
        <taxon>Timematodea</taxon>
        <taxon>Timematoidea</taxon>
        <taxon>Timematidae</taxon>
        <taxon>Timema</taxon>
    </lineage>
</organism>
<evidence type="ECO:0000256" key="2">
    <source>
        <dbReference type="ARBA" id="ARBA00022487"/>
    </source>
</evidence>
<evidence type="ECO:0000313" key="6">
    <source>
        <dbReference type="EMBL" id="CAD7263058.1"/>
    </source>
</evidence>
<dbReference type="InterPro" id="IPR002018">
    <property type="entry name" value="CarbesteraseB"/>
</dbReference>
<reference evidence="6" key="1">
    <citation type="submission" date="2020-11" db="EMBL/GenBank/DDBJ databases">
        <authorList>
            <person name="Tran Van P."/>
        </authorList>
    </citation>
    <scope>NUCLEOTIDE SEQUENCE</scope>
</reference>
<dbReference type="InterPro" id="IPR050309">
    <property type="entry name" value="Type-B_Carboxylest/Lipase"/>
</dbReference>
<name>A0A7R9AZP0_TIMSH</name>
<sequence>METVKVRISQGELQGKKVSSKARGVFYSFQGIPYAKPPVGTLRFKPPEPPEPWAGVRDATKEEAISPQIHMILQSCTGEEDCLFLNVHMPQWPVSCLKPVMVWIHGGAFELGSGDSSSYGPDYFLAQDVVFVSINYRLGALGFLNLDGSDVSANNGLRDQVMALTWVKKNISKFGGDPDNVTIFGESAGGASVHYLLLAPSAKGLFHKAIAQSGTALLCHLNSSVSTQRAFRLGQELGCETKDPQHLADFLRTVPAEKIVMAHKASLSNETVKVRISQGELQGKKVSSKARGVFYSFQGIPYAKPPVGPLRFKPPEPPEPWAGVRDARKEGANSPQLNMVYKSYSGDENCLFLNVYTPQWPVSRLKPVMVWIHGGGFEMGSGDSSLYGPDYFLAQDVVFVTINYRLGALGFLNLDGSDVSANNALRDQVMALTWVNKNISKFGGDPDNVTLFGESAGAACVHYLFLAPSAKEPQCSLYLAVPPSSPPQSYVLMSTTFKHHVTVTVEHTDSQRVMQIPFPPTEELDADAFIPGDPIKLLKEGRFHKVPFIIGVNSAEGKLALTGMFNCCDVVEIEKDFQRTVPWNLSLGLGTQTCKDIADKLRKFYFGNKPVNEKTVQNYVDMQSDLHFNYGFYKSVKLQVEQSNSPIYAYEYDHKKPINLKQFPSGPEHLPGTGHGEELFLVFCSSFFPNDYGPYSEDAIVRNYSVKFWTNFAKTGNPNIPEEEVEWPAVTKEDLFYLKISPKLGVLKDFRKERMDFLDHLFDTHQLTD</sequence>
<evidence type="ECO:0000256" key="3">
    <source>
        <dbReference type="ARBA" id="ARBA00022801"/>
    </source>
</evidence>
<protein>
    <recommendedName>
        <fullName evidence="5">Carboxylesterase type B domain-containing protein</fullName>
    </recommendedName>
</protein>
<keyword evidence="3" id="KW-0378">Hydrolase</keyword>
<evidence type="ECO:0000256" key="4">
    <source>
        <dbReference type="ARBA" id="ARBA00023180"/>
    </source>
</evidence>
<feature type="domain" description="Carboxylesterase type B" evidence="5">
    <location>
        <begin position="272"/>
        <end position="471"/>
    </location>
</feature>
<feature type="domain" description="Carboxylesterase type B" evidence="5">
    <location>
        <begin position="4"/>
        <end position="268"/>
    </location>
</feature>
<dbReference type="PANTHER" id="PTHR11559">
    <property type="entry name" value="CARBOXYLESTERASE"/>
    <property type="match status" value="1"/>
</dbReference>
<dbReference type="GO" id="GO:0052689">
    <property type="term" value="F:carboxylic ester hydrolase activity"/>
    <property type="evidence" value="ECO:0007669"/>
    <property type="project" value="UniProtKB-KW"/>
</dbReference>